<evidence type="ECO:0000313" key="2">
    <source>
        <dbReference type="Proteomes" id="UP000091820"/>
    </source>
</evidence>
<dbReference type="VEuPathDB" id="VectorBase:GBRI013994"/>
<accession>A0A1A9WC11</accession>
<proteinExistence type="predicted"/>
<sequence>TSIYSGAQSFPPRISTSQSGFVVVSHSPKRTPVKRQSVGIEGPLTQCEALSKQILYFLWESENEVFSVMIRFVKNVCLACDHPPKIDFFAKLYIIFACCCCSFHSDSFSARVSSFHDCVQTEIVKLGLFTLVLRSIVCILDVYSSYKQKLSTFRKILKDP</sequence>
<reference evidence="2" key="1">
    <citation type="submission" date="2014-03" db="EMBL/GenBank/DDBJ databases">
        <authorList>
            <person name="Aksoy S."/>
            <person name="Warren W."/>
            <person name="Wilson R.K."/>
        </authorList>
    </citation>
    <scope>NUCLEOTIDE SEQUENCE [LARGE SCALE GENOMIC DNA]</scope>
    <source>
        <strain evidence="2">IAEA</strain>
    </source>
</reference>
<dbReference type="AlphaFoldDB" id="A0A1A9WC11"/>
<dbReference type="EnsemblMetazoa" id="GBRI013994-RA">
    <property type="protein sequence ID" value="GBRI013994-PA"/>
    <property type="gene ID" value="GBRI013994"/>
</dbReference>
<evidence type="ECO:0000313" key="1">
    <source>
        <dbReference type="EnsemblMetazoa" id="GBRI013994-PA"/>
    </source>
</evidence>
<reference evidence="1" key="2">
    <citation type="submission" date="2020-05" db="UniProtKB">
        <authorList>
            <consortium name="EnsemblMetazoa"/>
        </authorList>
    </citation>
    <scope>IDENTIFICATION</scope>
    <source>
        <strain evidence="1">IAEA</strain>
    </source>
</reference>
<organism evidence="1 2">
    <name type="scientific">Glossina brevipalpis</name>
    <dbReference type="NCBI Taxonomy" id="37001"/>
    <lineage>
        <taxon>Eukaryota</taxon>
        <taxon>Metazoa</taxon>
        <taxon>Ecdysozoa</taxon>
        <taxon>Arthropoda</taxon>
        <taxon>Hexapoda</taxon>
        <taxon>Insecta</taxon>
        <taxon>Pterygota</taxon>
        <taxon>Neoptera</taxon>
        <taxon>Endopterygota</taxon>
        <taxon>Diptera</taxon>
        <taxon>Brachycera</taxon>
        <taxon>Muscomorpha</taxon>
        <taxon>Hippoboscoidea</taxon>
        <taxon>Glossinidae</taxon>
        <taxon>Glossina</taxon>
    </lineage>
</organism>
<keyword evidence="2" id="KW-1185">Reference proteome</keyword>
<protein>
    <submittedName>
        <fullName evidence="1">Uncharacterized protein</fullName>
    </submittedName>
</protein>
<name>A0A1A9WC11_9MUSC</name>
<dbReference type="Proteomes" id="UP000091820">
    <property type="component" value="Unassembled WGS sequence"/>
</dbReference>